<dbReference type="Proteomes" id="UP000242875">
    <property type="component" value="Unassembled WGS sequence"/>
</dbReference>
<dbReference type="AlphaFoldDB" id="A0A261Y378"/>
<name>A0A261Y378_9FUNG</name>
<keyword evidence="2" id="KW-0732">Signal</keyword>
<evidence type="ECO:0000313" key="4">
    <source>
        <dbReference type="Proteomes" id="UP000242875"/>
    </source>
</evidence>
<feature type="region of interest" description="Disordered" evidence="1">
    <location>
        <begin position="75"/>
        <end position="141"/>
    </location>
</feature>
<accession>A0A261Y378</accession>
<dbReference type="EMBL" id="MVBO01000024">
    <property type="protein sequence ID" value="OZJ05042.1"/>
    <property type="molecule type" value="Genomic_DNA"/>
</dbReference>
<proteinExistence type="predicted"/>
<evidence type="ECO:0000256" key="2">
    <source>
        <dbReference type="SAM" id="SignalP"/>
    </source>
</evidence>
<feature type="compositionally biased region" description="Basic residues" evidence="1">
    <location>
        <begin position="108"/>
        <end position="125"/>
    </location>
</feature>
<gene>
    <name evidence="3" type="ORF">BZG36_02138</name>
</gene>
<evidence type="ECO:0000313" key="3">
    <source>
        <dbReference type="EMBL" id="OZJ05042.1"/>
    </source>
</evidence>
<reference evidence="3 4" key="1">
    <citation type="journal article" date="2017" name="Mycologia">
        <title>Bifiguratus adelaidae, gen. et sp. nov., a new member of Mucoromycotina in endophytic and soil-dwelling habitats.</title>
        <authorList>
            <person name="Torres-Cruz T.J."/>
            <person name="Billingsley Tobias T.L."/>
            <person name="Almatruk M."/>
            <person name="Hesse C."/>
            <person name="Kuske C.R."/>
            <person name="Desiro A."/>
            <person name="Benucci G.M."/>
            <person name="Bonito G."/>
            <person name="Stajich J.E."/>
            <person name="Dunlap C."/>
            <person name="Arnold A.E."/>
            <person name="Porras-Alfaro A."/>
        </authorList>
    </citation>
    <scope>NUCLEOTIDE SEQUENCE [LARGE SCALE GENOMIC DNA]</scope>
    <source>
        <strain evidence="3 4">AZ0501</strain>
    </source>
</reference>
<sequence length="141" mass="15445">MRSVKLVFRVMCLCTVFCLALSIPVENKQNRYRYLSGPHDIAKRAPQPSPMVSSQTLLDTITNYIWPVKRAMLAPPAQPATAKSGPKKNRKKKMEAKNLTKRNAGICKSKKGSGSKKAEHKKKKTGASQVAQPVAATPLTA</sequence>
<feature type="chain" id="PRO_5013192958" evidence="2">
    <location>
        <begin position="23"/>
        <end position="141"/>
    </location>
</feature>
<comment type="caution">
    <text evidence="3">The sequence shown here is derived from an EMBL/GenBank/DDBJ whole genome shotgun (WGS) entry which is preliminary data.</text>
</comment>
<evidence type="ECO:0000256" key="1">
    <source>
        <dbReference type="SAM" id="MobiDB-lite"/>
    </source>
</evidence>
<organism evidence="3 4">
    <name type="scientific">Bifiguratus adelaidae</name>
    <dbReference type="NCBI Taxonomy" id="1938954"/>
    <lineage>
        <taxon>Eukaryota</taxon>
        <taxon>Fungi</taxon>
        <taxon>Fungi incertae sedis</taxon>
        <taxon>Mucoromycota</taxon>
        <taxon>Mucoromycotina</taxon>
        <taxon>Endogonomycetes</taxon>
        <taxon>Endogonales</taxon>
        <taxon>Endogonales incertae sedis</taxon>
        <taxon>Bifiguratus</taxon>
    </lineage>
</organism>
<protein>
    <submittedName>
        <fullName evidence="3">Uncharacterized protein</fullName>
    </submittedName>
</protein>
<keyword evidence="4" id="KW-1185">Reference proteome</keyword>
<feature type="signal peptide" evidence="2">
    <location>
        <begin position="1"/>
        <end position="22"/>
    </location>
</feature>
<feature type="compositionally biased region" description="Basic residues" evidence="1">
    <location>
        <begin position="85"/>
        <end position="94"/>
    </location>
</feature>